<accession>I3CHH3</accession>
<name>I3CHH3_9GAMM</name>
<dbReference type="EMBL" id="JH600070">
    <property type="protein sequence ID" value="EIJ43066.1"/>
    <property type="molecule type" value="Genomic_DNA"/>
</dbReference>
<feature type="signal peptide" evidence="1">
    <location>
        <begin position="1"/>
        <end position="23"/>
    </location>
</feature>
<protein>
    <recommendedName>
        <fullName evidence="4">Lipoprotein</fullName>
    </recommendedName>
</protein>
<feature type="chain" id="PRO_5003668810" description="Lipoprotein" evidence="1">
    <location>
        <begin position="24"/>
        <end position="56"/>
    </location>
</feature>
<dbReference type="OrthoDB" id="9889912at2"/>
<organism evidence="2 3">
    <name type="scientific">Beggiatoa alba B18LD</name>
    <dbReference type="NCBI Taxonomy" id="395493"/>
    <lineage>
        <taxon>Bacteria</taxon>
        <taxon>Pseudomonadati</taxon>
        <taxon>Pseudomonadota</taxon>
        <taxon>Gammaproteobacteria</taxon>
        <taxon>Thiotrichales</taxon>
        <taxon>Thiotrichaceae</taxon>
        <taxon>Beggiatoa</taxon>
    </lineage>
</organism>
<evidence type="ECO:0008006" key="4">
    <source>
        <dbReference type="Google" id="ProtNLM"/>
    </source>
</evidence>
<dbReference type="Proteomes" id="UP000005744">
    <property type="component" value="Unassembled WGS sequence"/>
</dbReference>
<evidence type="ECO:0000256" key="1">
    <source>
        <dbReference type="SAM" id="SignalP"/>
    </source>
</evidence>
<keyword evidence="3" id="KW-1185">Reference proteome</keyword>
<proteinExistence type="predicted"/>
<dbReference type="RefSeq" id="WP_002689954.1">
    <property type="nucleotide sequence ID" value="NZ_JH600070.1"/>
</dbReference>
<sequence>MSKGNYFLSLLAIIATLSGCAIGGEPLHGNHTAGAPPEGPGLFTGEKGAICVGNCE</sequence>
<evidence type="ECO:0000313" key="3">
    <source>
        <dbReference type="Proteomes" id="UP000005744"/>
    </source>
</evidence>
<evidence type="ECO:0000313" key="2">
    <source>
        <dbReference type="EMBL" id="EIJ43066.1"/>
    </source>
</evidence>
<keyword evidence="1" id="KW-0732">Signal</keyword>
<dbReference type="PROSITE" id="PS51257">
    <property type="entry name" value="PROKAR_LIPOPROTEIN"/>
    <property type="match status" value="1"/>
</dbReference>
<gene>
    <name evidence="2" type="ORF">BegalDRAFT_2210</name>
</gene>
<dbReference type="AlphaFoldDB" id="I3CHH3"/>
<dbReference type="HOGENOM" id="CLU_3004879_0_0_6"/>
<reference evidence="2 3" key="1">
    <citation type="submission" date="2011-11" db="EMBL/GenBank/DDBJ databases">
        <title>Improved High-Quality Draft sequence of Beggiatoa alba B18lD.</title>
        <authorList>
            <consortium name="US DOE Joint Genome Institute"/>
            <person name="Lucas S."/>
            <person name="Han J."/>
            <person name="Lapidus A."/>
            <person name="Cheng J.-F."/>
            <person name="Goodwin L."/>
            <person name="Pitluck S."/>
            <person name="Peters L."/>
            <person name="Mikhailova N."/>
            <person name="Held B."/>
            <person name="Detter J.C."/>
            <person name="Han C."/>
            <person name="Tapia R."/>
            <person name="Land M."/>
            <person name="Hauser L."/>
            <person name="Kyrpides N."/>
            <person name="Ivanova N."/>
            <person name="Pagani I."/>
            <person name="Samuel K."/>
            <person name="Teske A."/>
            <person name="Mueller J."/>
            <person name="Woyke T."/>
        </authorList>
    </citation>
    <scope>NUCLEOTIDE SEQUENCE [LARGE SCALE GENOMIC DNA]</scope>
    <source>
        <strain evidence="2 3">B18LD</strain>
    </source>
</reference>